<evidence type="ECO:0000313" key="12">
    <source>
        <dbReference type="Proteomes" id="UP000294933"/>
    </source>
</evidence>
<evidence type="ECO:0000256" key="7">
    <source>
        <dbReference type="ARBA" id="ARBA00023136"/>
    </source>
</evidence>
<feature type="domain" description="OST48 middle" evidence="10">
    <location>
        <begin position="298"/>
        <end position="434"/>
    </location>
</feature>
<dbReference type="Proteomes" id="UP000294933">
    <property type="component" value="Unassembled WGS sequence"/>
</dbReference>
<keyword evidence="8" id="KW-0732">Signal</keyword>
<comment type="similarity">
    <text evidence="3 8">Belongs to the DDOST 48 kDa subunit family.</text>
</comment>
<dbReference type="AlphaFoldDB" id="A0A4Y7PXS5"/>
<dbReference type="EMBL" id="ML170190">
    <property type="protein sequence ID" value="TDL20203.1"/>
    <property type="molecule type" value="Genomic_DNA"/>
</dbReference>
<keyword evidence="6 8" id="KW-1133">Transmembrane helix</keyword>
<evidence type="ECO:0000256" key="2">
    <source>
        <dbReference type="ARBA" id="ARBA00004922"/>
    </source>
</evidence>
<evidence type="ECO:0000256" key="4">
    <source>
        <dbReference type="ARBA" id="ARBA00022692"/>
    </source>
</evidence>
<feature type="transmembrane region" description="Helical" evidence="8">
    <location>
        <begin position="412"/>
        <end position="435"/>
    </location>
</feature>
<dbReference type="Pfam" id="PF03345">
    <property type="entry name" value="OST48_N"/>
    <property type="match status" value="1"/>
</dbReference>
<comment type="function">
    <text evidence="8">Subunit of the oligosaccharyl transferase (OST) complex that catalyzes the initial transfer of a defined glycan (Glc(3)Man(9)GlcNAc(2) in eukaryotes) from the lipid carrier dolichol-pyrophosphate to an asparagine residue within an Asn-X-Ser/Thr consensus motif in nascent polypeptide chains, the first step in protein N-glycosylation. N-glycosylation occurs cotranslationally and the complex associates with the Sec61 complex at the channel-forming translocon complex that mediates protein translocation across the endoplasmic reticulum (ER).</text>
</comment>
<evidence type="ECO:0000313" key="11">
    <source>
        <dbReference type="EMBL" id="TDL20203.1"/>
    </source>
</evidence>
<comment type="subunit">
    <text evidence="8">Component of the oligosaccharyltransferase (OST) complex.</text>
</comment>
<evidence type="ECO:0000256" key="1">
    <source>
        <dbReference type="ARBA" id="ARBA00004479"/>
    </source>
</evidence>
<evidence type="ECO:0000259" key="10">
    <source>
        <dbReference type="Pfam" id="PF23358"/>
    </source>
</evidence>
<feature type="chain" id="PRO_5021452273" description="Dolichyl-diphosphooligosaccharide--protein glycosyltransferase subunit WBP1" evidence="8">
    <location>
        <begin position="21"/>
        <end position="449"/>
    </location>
</feature>
<dbReference type="GO" id="GO:0018279">
    <property type="term" value="P:protein N-linked glycosylation via asparagine"/>
    <property type="evidence" value="ECO:0007669"/>
    <property type="project" value="UniProtKB-UniRule"/>
</dbReference>
<keyword evidence="5 8" id="KW-0256">Endoplasmic reticulum</keyword>
<reference evidence="11 12" key="1">
    <citation type="submission" date="2018-06" db="EMBL/GenBank/DDBJ databases">
        <title>A transcriptomic atlas of mushroom development highlights an independent origin of complex multicellularity.</title>
        <authorList>
            <consortium name="DOE Joint Genome Institute"/>
            <person name="Krizsan K."/>
            <person name="Almasi E."/>
            <person name="Merenyi Z."/>
            <person name="Sahu N."/>
            <person name="Viragh M."/>
            <person name="Koszo T."/>
            <person name="Mondo S."/>
            <person name="Kiss B."/>
            <person name="Balint B."/>
            <person name="Kues U."/>
            <person name="Barry K."/>
            <person name="Hegedus J.C."/>
            <person name="Henrissat B."/>
            <person name="Johnson J."/>
            <person name="Lipzen A."/>
            <person name="Ohm R."/>
            <person name="Nagy I."/>
            <person name="Pangilinan J."/>
            <person name="Yan J."/>
            <person name="Xiong Y."/>
            <person name="Grigoriev I.V."/>
            <person name="Hibbett D.S."/>
            <person name="Nagy L.G."/>
        </authorList>
    </citation>
    <scope>NUCLEOTIDE SEQUENCE [LARGE SCALE GENOMIC DNA]</scope>
    <source>
        <strain evidence="11 12">SZMC22713</strain>
    </source>
</reference>
<evidence type="ECO:0000256" key="6">
    <source>
        <dbReference type="ARBA" id="ARBA00022989"/>
    </source>
</evidence>
<keyword evidence="11" id="KW-0808">Transferase</keyword>
<dbReference type="InterPro" id="IPR055459">
    <property type="entry name" value="OST48_MD"/>
</dbReference>
<dbReference type="InterPro" id="IPR005013">
    <property type="entry name" value="DDOST_48_kDa_subunit"/>
</dbReference>
<accession>A0A4Y7PXS5</accession>
<feature type="signal peptide" evidence="8">
    <location>
        <begin position="1"/>
        <end position="20"/>
    </location>
</feature>
<proteinExistence type="inferred from homology"/>
<name>A0A4Y7PXS5_9AGAM</name>
<evidence type="ECO:0000259" key="9">
    <source>
        <dbReference type="Pfam" id="PF03345"/>
    </source>
</evidence>
<dbReference type="PANTHER" id="PTHR10830">
    <property type="entry name" value="DOLICHYL-DIPHOSPHOOLIGOSACCHARIDE--PROTEIN GLYCOSYLTRANSFERASE 48 KDA SUBUNIT"/>
    <property type="match status" value="1"/>
</dbReference>
<keyword evidence="4 8" id="KW-0812">Transmembrane</keyword>
<dbReference type="Pfam" id="PF23358">
    <property type="entry name" value="OST48_MD"/>
    <property type="match status" value="1"/>
</dbReference>
<protein>
    <recommendedName>
        <fullName evidence="8">Dolichyl-diphosphooligosaccharide--protein glycosyltransferase subunit WBP1</fullName>
        <shortName evidence="8">Oligosaccharyl transferase subunit WBP1</shortName>
    </recommendedName>
</protein>
<dbReference type="PANTHER" id="PTHR10830:SF0">
    <property type="entry name" value="DOLICHYL-DIPHOSPHOOLIGOSACCHARIDE--PROTEIN GLYCOSYLTRANSFERASE 48 KDA SUBUNIT"/>
    <property type="match status" value="1"/>
</dbReference>
<dbReference type="STRING" id="50990.A0A4Y7PXS5"/>
<keyword evidence="12" id="KW-1185">Reference proteome</keyword>
<feature type="domain" description="OST48 N-terminal" evidence="9">
    <location>
        <begin position="28"/>
        <end position="275"/>
    </location>
</feature>
<comment type="subcellular location">
    <subcellularLocation>
        <location evidence="8">Endoplasmic reticulum membrane</location>
        <topology evidence="8">Single-pass type I membrane protein</topology>
    </subcellularLocation>
    <subcellularLocation>
        <location evidence="1">Membrane</location>
        <topology evidence="1">Single-pass type I membrane protein</topology>
    </subcellularLocation>
</comment>
<dbReference type="GO" id="GO:0016740">
    <property type="term" value="F:transferase activity"/>
    <property type="evidence" value="ECO:0007669"/>
    <property type="project" value="UniProtKB-KW"/>
</dbReference>
<evidence type="ECO:0000256" key="5">
    <source>
        <dbReference type="ARBA" id="ARBA00022824"/>
    </source>
</evidence>
<dbReference type="UniPathway" id="UPA00378"/>
<dbReference type="VEuPathDB" id="FungiDB:BD410DRAFT_791310"/>
<sequence length="449" mass="48577">MRLLASLAAAILALVAAAGAASSTGSSVLVVLEPELDKRKFSTFFGGLEKRGYELTFRAPRDATPLVIEDDVPKFSNVIVFAPSTKSFAPDLLPQSLVNLLSHNVNAIFTLSTAQTPLTSLASEFSLIIPPPHTPLISHFPKRSLPPTTIPITPPTSHSILTSNLPPILFKGIPHALGTNPFLVPILKAPEESFATDSDSDSGADALVDAADKGGEGLWAGSSMGVVTGFQAHGGARALWVGGVDVFSDEFAKTEVSKGVKSGNAVFCQDIAKWAFQESLVLRIDSTTHNHVNVTHDADNVPTQYTTNDMITYTTYISKWDPESRRWTPYSGINDLQLEFTMLDPHIRTALPAVRGTPGKYEVTFRAPDRHGVFKFVVDYKRKGWTHLHSAITVPVVPPRHDGYPRFLSAAWPYYAGAISTSVGFVLFSALWLAGDAVSEKARGKKKLE</sequence>
<organism evidence="11 12">
    <name type="scientific">Rickenella mellea</name>
    <dbReference type="NCBI Taxonomy" id="50990"/>
    <lineage>
        <taxon>Eukaryota</taxon>
        <taxon>Fungi</taxon>
        <taxon>Dikarya</taxon>
        <taxon>Basidiomycota</taxon>
        <taxon>Agaricomycotina</taxon>
        <taxon>Agaricomycetes</taxon>
        <taxon>Hymenochaetales</taxon>
        <taxon>Rickenellaceae</taxon>
        <taxon>Rickenella</taxon>
    </lineage>
</organism>
<comment type="pathway">
    <text evidence="2 8">Protein modification; protein glycosylation.</text>
</comment>
<evidence type="ECO:0000256" key="8">
    <source>
        <dbReference type="RuleBase" id="RU361142"/>
    </source>
</evidence>
<dbReference type="InterPro" id="IPR055457">
    <property type="entry name" value="OST48_N"/>
</dbReference>
<gene>
    <name evidence="11" type="ORF">BD410DRAFT_791310</name>
</gene>
<dbReference type="GO" id="GO:0008250">
    <property type="term" value="C:oligosaccharyltransferase complex"/>
    <property type="evidence" value="ECO:0007669"/>
    <property type="project" value="TreeGrafter"/>
</dbReference>
<evidence type="ECO:0000256" key="3">
    <source>
        <dbReference type="ARBA" id="ARBA00008743"/>
    </source>
</evidence>
<keyword evidence="7 8" id="KW-0472">Membrane</keyword>
<dbReference type="OrthoDB" id="29105at2759"/>